<gene>
    <name evidence="2" type="ORF">K491DRAFT_586186</name>
</gene>
<sequence length="199" mass="21065">MPVPSYGAMPLSKMFCMTRILQVVSMIVIIGISANFISMIVSTGIEAPQEFVGALSVACIATLYVAVSIGFYWSEANLGLLVMTGVDSLLLIAFIVVAVTLGKPFSFVNCYAIGKTTSDSAEAAAAYAFTTSVTNNLNTLGSKLTLSAWAGTTKANCFETKTIWGLSIALCILFTTSCVLLPTLWYKNKKAGAPKSVEV</sequence>
<organism evidence="2 3">
    <name type="scientific">Lophiostoma macrostomum CBS 122681</name>
    <dbReference type="NCBI Taxonomy" id="1314788"/>
    <lineage>
        <taxon>Eukaryota</taxon>
        <taxon>Fungi</taxon>
        <taxon>Dikarya</taxon>
        <taxon>Ascomycota</taxon>
        <taxon>Pezizomycotina</taxon>
        <taxon>Dothideomycetes</taxon>
        <taxon>Pleosporomycetidae</taxon>
        <taxon>Pleosporales</taxon>
        <taxon>Lophiostomataceae</taxon>
        <taxon>Lophiostoma</taxon>
    </lineage>
</organism>
<keyword evidence="1" id="KW-1133">Transmembrane helix</keyword>
<dbReference type="AlphaFoldDB" id="A0A6A6TPL6"/>
<dbReference type="Proteomes" id="UP000799324">
    <property type="component" value="Unassembled WGS sequence"/>
</dbReference>
<evidence type="ECO:0008006" key="4">
    <source>
        <dbReference type="Google" id="ProtNLM"/>
    </source>
</evidence>
<feature type="transmembrane region" description="Helical" evidence="1">
    <location>
        <begin position="163"/>
        <end position="186"/>
    </location>
</feature>
<feature type="transmembrane region" description="Helical" evidence="1">
    <location>
        <begin position="80"/>
        <end position="101"/>
    </location>
</feature>
<evidence type="ECO:0000256" key="1">
    <source>
        <dbReference type="SAM" id="Phobius"/>
    </source>
</evidence>
<feature type="transmembrane region" description="Helical" evidence="1">
    <location>
        <begin position="51"/>
        <end position="73"/>
    </location>
</feature>
<evidence type="ECO:0000313" key="3">
    <source>
        <dbReference type="Proteomes" id="UP000799324"/>
    </source>
</evidence>
<dbReference type="EMBL" id="MU004291">
    <property type="protein sequence ID" value="KAF2662015.1"/>
    <property type="molecule type" value="Genomic_DNA"/>
</dbReference>
<reference evidence="2" key="1">
    <citation type="journal article" date="2020" name="Stud. Mycol.">
        <title>101 Dothideomycetes genomes: a test case for predicting lifestyles and emergence of pathogens.</title>
        <authorList>
            <person name="Haridas S."/>
            <person name="Albert R."/>
            <person name="Binder M."/>
            <person name="Bloem J."/>
            <person name="Labutti K."/>
            <person name="Salamov A."/>
            <person name="Andreopoulos B."/>
            <person name="Baker S."/>
            <person name="Barry K."/>
            <person name="Bills G."/>
            <person name="Bluhm B."/>
            <person name="Cannon C."/>
            <person name="Castanera R."/>
            <person name="Culley D."/>
            <person name="Daum C."/>
            <person name="Ezra D."/>
            <person name="Gonzalez J."/>
            <person name="Henrissat B."/>
            <person name="Kuo A."/>
            <person name="Liang C."/>
            <person name="Lipzen A."/>
            <person name="Lutzoni F."/>
            <person name="Magnuson J."/>
            <person name="Mondo S."/>
            <person name="Nolan M."/>
            <person name="Ohm R."/>
            <person name="Pangilinan J."/>
            <person name="Park H.-J."/>
            <person name="Ramirez L."/>
            <person name="Alfaro M."/>
            <person name="Sun H."/>
            <person name="Tritt A."/>
            <person name="Yoshinaga Y."/>
            <person name="Zwiers L.-H."/>
            <person name="Turgeon B."/>
            <person name="Goodwin S."/>
            <person name="Spatafora J."/>
            <person name="Crous P."/>
            <person name="Grigoriev I."/>
        </authorList>
    </citation>
    <scope>NUCLEOTIDE SEQUENCE</scope>
    <source>
        <strain evidence="2">CBS 122681</strain>
    </source>
</reference>
<proteinExistence type="predicted"/>
<keyword evidence="1" id="KW-0812">Transmembrane</keyword>
<keyword evidence="3" id="KW-1185">Reference proteome</keyword>
<evidence type="ECO:0000313" key="2">
    <source>
        <dbReference type="EMBL" id="KAF2662015.1"/>
    </source>
</evidence>
<feature type="transmembrane region" description="Helical" evidence="1">
    <location>
        <begin position="20"/>
        <end position="45"/>
    </location>
</feature>
<accession>A0A6A6TPL6</accession>
<keyword evidence="1" id="KW-0472">Membrane</keyword>
<dbReference type="OrthoDB" id="5366688at2759"/>
<name>A0A6A6TPL6_9PLEO</name>
<protein>
    <recommendedName>
        <fullName evidence="4">MARVEL domain-containing protein</fullName>
    </recommendedName>
</protein>